<dbReference type="PANTHER" id="PTHR24006:SF758">
    <property type="entry name" value="UBIQUITIN CARBOXYL-TERMINAL HYDROLASE 36"/>
    <property type="match status" value="1"/>
</dbReference>
<feature type="compositionally biased region" description="Basic and acidic residues" evidence="9">
    <location>
        <begin position="410"/>
        <end position="424"/>
    </location>
</feature>
<dbReference type="InterPro" id="IPR028889">
    <property type="entry name" value="USP"/>
</dbReference>
<evidence type="ECO:0000313" key="11">
    <source>
        <dbReference type="Proteomes" id="UP000504610"/>
    </source>
</evidence>
<evidence type="ECO:0000259" key="10">
    <source>
        <dbReference type="PROSITE" id="PS50235"/>
    </source>
</evidence>
<evidence type="ECO:0000256" key="4">
    <source>
        <dbReference type="ARBA" id="ARBA00022786"/>
    </source>
</evidence>
<feature type="region of interest" description="Disordered" evidence="9">
    <location>
        <begin position="465"/>
        <end position="585"/>
    </location>
</feature>
<dbReference type="EC" id="3.4.19.12" evidence="7"/>
<dbReference type="RefSeq" id="XP_018491921.1">
    <property type="nucleotide sequence ID" value="XM_018636419.2"/>
</dbReference>
<dbReference type="GO" id="GO:0006508">
    <property type="term" value="P:proteolysis"/>
    <property type="evidence" value="ECO:0007669"/>
    <property type="project" value="UniProtKB-KW"/>
</dbReference>
<dbReference type="OrthoDB" id="420187at2759"/>
<dbReference type="AlphaFoldDB" id="A0A6J0P5Q0"/>
<keyword evidence="5 7" id="KW-0378">Hydrolase</keyword>
<feature type="coiled-coil region" evidence="8">
    <location>
        <begin position="591"/>
        <end position="618"/>
    </location>
</feature>
<organism evidence="11 12">
    <name type="scientific">Raphanus sativus</name>
    <name type="common">Radish</name>
    <name type="synonym">Raphanus raphanistrum var. sativus</name>
    <dbReference type="NCBI Taxonomy" id="3726"/>
    <lineage>
        <taxon>Eukaryota</taxon>
        <taxon>Viridiplantae</taxon>
        <taxon>Streptophyta</taxon>
        <taxon>Embryophyta</taxon>
        <taxon>Tracheophyta</taxon>
        <taxon>Spermatophyta</taxon>
        <taxon>Magnoliopsida</taxon>
        <taxon>eudicotyledons</taxon>
        <taxon>Gunneridae</taxon>
        <taxon>Pentapetalae</taxon>
        <taxon>rosids</taxon>
        <taxon>malvids</taxon>
        <taxon>Brassicales</taxon>
        <taxon>Brassicaceae</taxon>
        <taxon>Brassiceae</taxon>
        <taxon>Raphanus</taxon>
    </lineage>
</organism>
<dbReference type="Pfam" id="PF00443">
    <property type="entry name" value="UCH"/>
    <property type="match status" value="1"/>
</dbReference>
<evidence type="ECO:0000256" key="7">
    <source>
        <dbReference type="RuleBase" id="RU366025"/>
    </source>
</evidence>
<keyword evidence="4 7" id="KW-0833">Ubl conjugation pathway</keyword>
<dbReference type="PANTHER" id="PTHR24006">
    <property type="entry name" value="UBIQUITIN CARBOXYL-TERMINAL HYDROLASE"/>
    <property type="match status" value="1"/>
</dbReference>
<dbReference type="InterPro" id="IPR018200">
    <property type="entry name" value="USP_CS"/>
</dbReference>
<evidence type="ECO:0000256" key="1">
    <source>
        <dbReference type="ARBA" id="ARBA00000707"/>
    </source>
</evidence>
<dbReference type="GO" id="GO:0005634">
    <property type="term" value="C:nucleus"/>
    <property type="evidence" value="ECO:0007669"/>
    <property type="project" value="TreeGrafter"/>
</dbReference>
<name>A0A6J0P5Q0_RAPSA</name>
<reference evidence="11" key="1">
    <citation type="journal article" date="2019" name="Database">
        <title>The radish genome database (RadishGD): an integrated information resource for radish genomics.</title>
        <authorList>
            <person name="Yu H.J."/>
            <person name="Baek S."/>
            <person name="Lee Y.J."/>
            <person name="Cho A."/>
            <person name="Mun J.H."/>
        </authorList>
    </citation>
    <scope>NUCLEOTIDE SEQUENCE [LARGE SCALE GENOMIC DNA]</scope>
    <source>
        <strain evidence="11">cv. WK10039</strain>
    </source>
</reference>
<comment type="similarity">
    <text evidence="2 7">Belongs to the peptidase C19 family.</text>
</comment>
<evidence type="ECO:0000256" key="6">
    <source>
        <dbReference type="ARBA" id="ARBA00022807"/>
    </source>
</evidence>
<dbReference type="InterPro" id="IPR001394">
    <property type="entry name" value="Peptidase_C19_UCH"/>
</dbReference>
<dbReference type="PROSITE" id="PS50235">
    <property type="entry name" value="USP_3"/>
    <property type="match status" value="1"/>
</dbReference>
<evidence type="ECO:0000256" key="3">
    <source>
        <dbReference type="ARBA" id="ARBA00022670"/>
    </source>
</evidence>
<dbReference type="SUPFAM" id="SSF54001">
    <property type="entry name" value="Cysteine proteinases"/>
    <property type="match status" value="1"/>
</dbReference>
<evidence type="ECO:0000256" key="2">
    <source>
        <dbReference type="ARBA" id="ARBA00009085"/>
    </source>
</evidence>
<accession>A0A6J0P5Q0</accession>
<keyword evidence="11" id="KW-1185">Reference proteome</keyword>
<dbReference type="GO" id="GO:0005829">
    <property type="term" value="C:cytosol"/>
    <property type="evidence" value="ECO:0007669"/>
    <property type="project" value="TreeGrafter"/>
</dbReference>
<dbReference type="FunFam" id="3.90.70.10:FF:000118">
    <property type="entry name" value="Ubiquitin carboxyl-terminal hydrolase 25"/>
    <property type="match status" value="1"/>
</dbReference>
<comment type="catalytic activity">
    <reaction evidence="1 7">
        <text>Thiol-dependent hydrolysis of ester, thioester, amide, peptide and isopeptide bonds formed by the C-terminal Gly of ubiquitin (a 76-residue protein attached to proteins as an intracellular targeting signal).</text>
        <dbReference type="EC" id="3.4.19.12"/>
    </reaction>
</comment>
<evidence type="ECO:0000256" key="5">
    <source>
        <dbReference type="ARBA" id="ARBA00022801"/>
    </source>
</evidence>
<keyword evidence="3 7" id="KW-0645">Protease</keyword>
<feature type="compositionally biased region" description="Basic and acidic residues" evidence="9">
    <location>
        <begin position="558"/>
        <end position="567"/>
    </location>
</feature>
<keyword evidence="6 7" id="KW-0788">Thiol protease</keyword>
<dbReference type="PROSITE" id="PS00973">
    <property type="entry name" value="USP_2"/>
    <property type="match status" value="1"/>
</dbReference>
<sequence length="684" mass="76045">MGYNKLQMSWMPSLLSQKRRNGPPLGLRNLGNTCYLNSVLQCLTYTPPLANFCLNHKHSSHCDSFVDGERKRDCPFCIVEKRIARSLSVDHAIDSPNKISSCLKIFAEHFKFGRQEDAHEFLRYVIDACHNTSLRLKKLRTKGGGGECVNGSNSSSSSCSTEVKEIFGGAMQSQVKCLPCGAESNKADEIMDISLEISNSSSVKESLQKFFQPEILDGNNKYKCESCKKLVTARKQMSVLQAPNILVIQLKRFEGIFGGKIDKHITFGDILFLSTFMSKSSKDPQPEYKLFGIIVHSGFSPESGHYYAYVKDSLNRWYCCNDSSVTHSTLQEVLSEKAYILFFSRINQRPASAKNLVTTSNGTTSYEVNGSETPMPKKFIGPLNNVNMQQSFQKDTNNLTSSKPHKFTRPLKDANMKPREEQPFHKNNRASPEVGKAPLKPHAKISISVNLGAKRVSPTVNGRLSFDQDQDLAPEADKENMGSVSAKRVYTCSEKKFGTENGGNGVKENGSAQASSSSSNDNAVALHPHERSNGSTNGGDNHHRDGLHPLKSNGSENGTDHHQKIEEEGVSTTQPKALESSTNGDERCIFLRKDKSSRDQLEAIKESLQDEASSYLRSCGWYDEAHNLMRAKKRLHAELAGGDGQDGQDLKRRLKRDVKTPKIPDELKANLANCLRRIGKKKYS</sequence>
<dbReference type="CDD" id="cd02661">
    <property type="entry name" value="Peptidase_C19E"/>
    <property type="match status" value="1"/>
</dbReference>
<evidence type="ECO:0000256" key="8">
    <source>
        <dbReference type="SAM" id="Coils"/>
    </source>
</evidence>
<dbReference type="GeneID" id="108862326"/>
<keyword evidence="8" id="KW-0175">Coiled coil</keyword>
<feature type="domain" description="USP" evidence="10">
    <location>
        <begin position="25"/>
        <end position="346"/>
    </location>
</feature>
<proteinExistence type="inferred from homology"/>
<dbReference type="PROSITE" id="PS00972">
    <property type="entry name" value="USP_1"/>
    <property type="match status" value="1"/>
</dbReference>
<dbReference type="Proteomes" id="UP000504610">
    <property type="component" value="Chromosome 5"/>
</dbReference>
<dbReference type="Gene3D" id="3.90.70.10">
    <property type="entry name" value="Cysteine proteinases"/>
    <property type="match status" value="1"/>
</dbReference>
<evidence type="ECO:0000256" key="9">
    <source>
        <dbReference type="SAM" id="MobiDB-lite"/>
    </source>
</evidence>
<feature type="region of interest" description="Disordered" evidence="9">
    <location>
        <begin position="395"/>
        <end position="437"/>
    </location>
</feature>
<dbReference type="InterPro" id="IPR050164">
    <property type="entry name" value="Peptidase_C19"/>
</dbReference>
<gene>
    <name evidence="12" type="primary">LOC108862326</name>
</gene>
<evidence type="ECO:0000313" key="12">
    <source>
        <dbReference type="RefSeq" id="XP_018491921.1"/>
    </source>
</evidence>
<dbReference type="InterPro" id="IPR038765">
    <property type="entry name" value="Papain-like_cys_pep_sf"/>
</dbReference>
<dbReference type="KEGG" id="rsz:108862326"/>
<dbReference type="GO" id="GO:0004843">
    <property type="term" value="F:cysteine-type deubiquitinase activity"/>
    <property type="evidence" value="ECO:0007669"/>
    <property type="project" value="UniProtKB-UniRule"/>
</dbReference>
<feature type="compositionally biased region" description="Polar residues" evidence="9">
    <location>
        <begin position="570"/>
        <end position="583"/>
    </location>
</feature>
<reference evidence="12" key="2">
    <citation type="submission" date="2025-08" db="UniProtKB">
        <authorList>
            <consortium name="RefSeq"/>
        </authorList>
    </citation>
    <scope>IDENTIFICATION</scope>
    <source>
        <tissue evidence="12">Leaf</tissue>
    </source>
</reference>
<dbReference type="GO" id="GO:0016579">
    <property type="term" value="P:protein deubiquitination"/>
    <property type="evidence" value="ECO:0007669"/>
    <property type="project" value="InterPro"/>
</dbReference>
<protein>
    <recommendedName>
        <fullName evidence="7">Ubiquitin carboxyl-terminal hydrolase</fullName>
        <ecNumber evidence="7">3.4.19.12</ecNumber>
    </recommendedName>
</protein>
<comment type="function">
    <text evidence="7">Recognizes and hydrolyzes the peptide bond at the C-terminal Gly of ubiquitin. Involved in the processing of poly-ubiquitin precursors as well as that of ubiquitinated proteins.</text>
</comment>